<feature type="region of interest" description="Disordered" evidence="1">
    <location>
        <begin position="219"/>
        <end position="294"/>
    </location>
</feature>
<proteinExistence type="predicted"/>
<feature type="compositionally biased region" description="Low complexity" evidence="1">
    <location>
        <begin position="127"/>
        <end position="142"/>
    </location>
</feature>
<feature type="region of interest" description="Disordered" evidence="1">
    <location>
        <begin position="29"/>
        <end position="182"/>
    </location>
</feature>
<reference evidence="2 3" key="1">
    <citation type="submission" date="2024-01" db="EMBL/GenBank/DDBJ databases">
        <title>A draft genome for a cacao thread blight-causing isolate of Paramarasmius palmivorus.</title>
        <authorList>
            <person name="Baruah I.K."/>
            <person name="Bukari Y."/>
            <person name="Amoako-Attah I."/>
            <person name="Meinhardt L.W."/>
            <person name="Bailey B.A."/>
            <person name="Cohen S.P."/>
        </authorList>
    </citation>
    <scope>NUCLEOTIDE SEQUENCE [LARGE SCALE GENOMIC DNA]</scope>
    <source>
        <strain evidence="2 3">GH-12</strain>
    </source>
</reference>
<dbReference type="EMBL" id="JAYKXP010000076">
    <property type="protein sequence ID" value="KAK7030416.1"/>
    <property type="molecule type" value="Genomic_DNA"/>
</dbReference>
<dbReference type="Proteomes" id="UP001383192">
    <property type="component" value="Unassembled WGS sequence"/>
</dbReference>
<gene>
    <name evidence="2" type="ORF">VNI00_014160</name>
</gene>
<feature type="compositionally biased region" description="Basic and acidic residues" evidence="1">
    <location>
        <begin position="48"/>
        <end position="59"/>
    </location>
</feature>
<comment type="caution">
    <text evidence="2">The sequence shown here is derived from an EMBL/GenBank/DDBJ whole genome shotgun (WGS) entry which is preliminary data.</text>
</comment>
<name>A0AAW0BWJ3_9AGAR</name>
<feature type="compositionally biased region" description="Pro residues" evidence="1">
    <location>
        <begin position="155"/>
        <end position="164"/>
    </location>
</feature>
<evidence type="ECO:0000256" key="1">
    <source>
        <dbReference type="SAM" id="MobiDB-lite"/>
    </source>
</evidence>
<evidence type="ECO:0000313" key="2">
    <source>
        <dbReference type="EMBL" id="KAK7030416.1"/>
    </source>
</evidence>
<protein>
    <submittedName>
        <fullName evidence="2">Uncharacterized protein</fullName>
    </submittedName>
</protein>
<accession>A0AAW0BWJ3</accession>
<feature type="compositionally biased region" description="Basic residues" evidence="1">
    <location>
        <begin position="268"/>
        <end position="283"/>
    </location>
</feature>
<sequence length="294" mass="32606">MTEYDYSPGAVERYQEKLRGIGRWAEETGRYRPANPHLPTTPAMHVQALRDDRDTDIYSRKSSHKHRSRSVDQGSSRPHKPTRSNTYGSTPNGYLSRPGIQPQTSRYPTPQAPLPPTSYPQKDRNVSRSSSRSHGGSMSTASLPHPQPRRSNTMPQPPPPPPVPYRQSPVRANTTGAGAYTNIYYPPYKEPVVIPTGGYAVFPNNGMVPPPPIMAPAPMPPPVAPTKSSWLSKLTGGILGSKSPPSSPSPRSPTSSQQYVYIPDVKRSKSHKHKRSSKRHGERHGRSSERRYSY</sequence>
<evidence type="ECO:0000313" key="3">
    <source>
        <dbReference type="Proteomes" id="UP001383192"/>
    </source>
</evidence>
<feature type="compositionally biased region" description="Polar residues" evidence="1">
    <location>
        <begin position="83"/>
        <end position="93"/>
    </location>
</feature>
<dbReference type="AlphaFoldDB" id="A0AAW0BWJ3"/>
<feature type="compositionally biased region" description="Basic and acidic residues" evidence="1">
    <location>
        <begin position="284"/>
        <end position="294"/>
    </location>
</feature>
<organism evidence="2 3">
    <name type="scientific">Paramarasmius palmivorus</name>
    <dbReference type="NCBI Taxonomy" id="297713"/>
    <lineage>
        <taxon>Eukaryota</taxon>
        <taxon>Fungi</taxon>
        <taxon>Dikarya</taxon>
        <taxon>Basidiomycota</taxon>
        <taxon>Agaricomycotina</taxon>
        <taxon>Agaricomycetes</taxon>
        <taxon>Agaricomycetidae</taxon>
        <taxon>Agaricales</taxon>
        <taxon>Marasmiineae</taxon>
        <taxon>Marasmiaceae</taxon>
        <taxon>Paramarasmius</taxon>
    </lineage>
</organism>
<keyword evidence="3" id="KW-1185">Reference proteome</keyword>